<organism evidence="5 6">
    <name type="scientific">Roseateles oligotrophus</name>
    <dbReference type="NCBI Taxonomy" id="1769250"/>
    <lineage>
        <taxon>Bacteria</taxon>
        <taxon>Pseudomonadati</taxon>
        <taxon>Pseudomonadota</taxon>
        <taxon>Betaproteobacteria</taxon>
        <taxon>Burkholderiales</taxon>
        <taxon>Sphaerotilaceae</taxon>
        <taxon>Roseateles</taxon>
    </lineage>
</organism>
<feature type="transmembrane region" description="Helical" evidence="3">
    <location>
        <begin position="20"/>
        <end position="40"/>
    </location>
</feature>
<evidence type="ECO:0000256" key="2">
    <source>
        <dbReference type="ARBA" id="ARBA00034247"/>
    </source>
</evidence>
<dbReference type="InterPro" id="IPR050469">
    <property type="entry name" value="Diguanylate_Cyclase"/>
</dbReference>
<dbReference type="EMBL" id="JAJIRN010000003">
    <property type="protein sequence ID" value="MCV2367949.1"/>
    <property type="molecule type" value="Genomic_DNA"/>
</dbReference>
<comment type="catalytic activity">
    <reaction evidence="2">
        <text>2 GTP = 3',3'-c-di-GMP + 2 diphosphate</text>
        <dbReference type="Rhea" id="RHEA:24898"/>
        <dbReference type="ChEBI" id="CHEBI:33019"/>
        <dbReference type="ChEBI" id="CHEBI:37565"/>
        <dbReference type="ChEBI" id="CHEBI:58805"/>
        <dbReference type="EC" id="2.7.7.65"/>
    </reaction>
</comment>
<sequence>MHSLTLALKALRPAPLAPVLGLTHIAHLLALPMAALLWAFASFGEPKPLLQWRWVDIAGEGGMGVMAAIWLFQLRLSRPGGRVTDLLCLGLAAMMLGQWVDVLDEFWHLPKAIYWDNWLESSLNPLGALLLTLGLHHWRLEQRALTEQLLKRERLFREHRSMDGITQLGDAAYLQAQIALEQRMQRPGALLMLSLDGFDTVTRELGLAESDRLLQAASHLLLLNLHPEHLLCRFAADRFCVLMPGADSDGARLQAEHLQQALNGLAHHSRGGQRLQLRASRAWAPLDASQPPEQQLLSLNARLMRTAR</sequence>
<accession>A0ABT2YD26</accession>
<dbReference type="Gene3D" id="3.30.70.270">
    <property type="match status" value="1"/>
</dbReference>
<evidence type="ECO:0000313" key="6">
    <source>
        <dbReference type="Proteomes" id="UP001209701"/>
    </source>
</evidence>
<evidence type="ECO:0000256" key="1">
    <source>
        <dbReference type="ARBA" id="ARBA00012528"/>
    </source>
</evidence>
<dbReference type="InterPro" id="IPR029787">
    <property type="entry name" value="Nucleotide_cyclase"/>
</dbReference>
<keyword evidence="3" id="KW-0812">Transmembrane</keyword>
<dbReference type="PROSITE" id="PS50887">
    <property type="entry name" value="GGDEF"/>
    <property type="match status" value="1"/>
</dbReference>
<keyword evidence="5" id="KW-0548">Nucleotidyltransferase</keyword>
<gene>
    <name evidence="5" type="ORF">LNV07_07550</name>
</gene>
<dbReference type="InterPro" id="IPR000160">
    <property type="entry name" value="GGDEF_dom"/>
</dbReference>
<keyword evidence="3" id="KW-1133">Transmembrane helix</keyword>
<dbReference type="Proteomes" id="UP001209701">
    <property type="component" value="Unassembled WGS sequence"/>
</dbReference>
<dbReference type="RefSeq" id="WP_263570574.1">
    <property type="nucleotide sequence ID" value="NZ_JAJIRN010000003.1"/>
</dbReference>
<evidence type="ECO:0000313" key="5">
    <source>
        <dbReference type="EMBL" id="MCV2367949.1"/>
    </source>
</evidence>
<name>A0ABT2YD26_9BURK</name>
<feature type="transmembrane region" description="Helical" evidence="3">
    <location>
        <begin position="52"/>
        <end position="72"/>
    </location>
</feature>
<dbReference type="SMART" id="SM00267">
    <property type="entry name" value="GGDEF"/>
    <property type="match status" value="1"/>
</dbReference>
<protein>
    <recommendedName>
        <fullName evidence="1">diguanylate cyclase</fullName>
        <ecNumber evidence="1">2.7.7.65</ecNumber>
    </recommendedName>
</protein>
<feature type="domain" description="GGDEF" evidence="4">
    <location>
        <begin position="186"/>
        <end position="308"/>
    </location>
</feature>
<dbReference type="NCBIfam" id="TIGR00254">
    <property type="entry name" value="GGDEF"/>
    <property type="match status" value="1"/>
</dbReference>
<keyword evidence="6" id="KW-1185">Reference proteome</keyword>
<evidence type="ECO:0000259" key="4">
    <source>
        <dbReference type="PROSITE" id="PS50887"/>
    </source>
</evidence>
<dbReference type="GO" id="GO:0052621">
    <property type="term" value="F:diguanylate cyclase activity"/>
    <property type="evidence" value="ECO:0007669"/>
    <property type="project" value="UniProtKB-EC"/>
</dbReference>
<keyword evidence="5" id="KW-0808">Transferase</keyword>
<reference evidence="5 6" key="1">
    <citation type="submission" date="2021-11" db="EMBL/GenBank/DDBJ databases">
        <authorList>
            <person name="Liang Q."/>
            <person name="Mou H."/>
            <person name="Liu Z."/>
        </authorList>
    </citation>
    <scope>NUCLEOTIDE SEQUENCE [LARGE SCALE GENOMIC DNA]</scope>
    <source>
        <strain evidence="5 6">CHU3</strain>
    </source>
</reference>
<keyword evidence="3" id="KW-0472">Membrane</keyword>
<dbReference type="SUPFAM" id="SSF55073">
    <property type="entry name" value="Nucleotide cyclase"/>
    <property type="match status" value="1"/>
</dbReference>
<proteinExistence type="predicted"/>
<dbReference type="EC" id="2.7.7.65" evidence="1"/>
<dbReference type="InterPro" id="IPR043128">
    <property type="entry name" value="Rev_trsase/Diguanyl_cyclase"/>
</dbReference>
<dbReference type="Pfam" id="PF00990">
    <property type="entry name" value="GGDEF"/>
    <property type="match status" value="1"/>
</dbReference>
<dbReference type="PANTHER" id="PTHR45138">
    <property type="entry name" value="REGULATORY COMPONENTS OF SENSORY TRANSDUCTION SYSTEM"/>
    <property type="match status" value="1"/>
</dbReference>
<comment type="caution">
    <text evidence="5">The sequence shown here is derived from an EMBL/GenBank/DDBJ whole genome shotgun (WGS) entry which is preliminary data.</text>
</comment>
<evidence type="ECO:0000256" key="3">
    <source>
        <dbReference type="SAM" id="Phobius"/>
    </source>
</evidence>
<dbReference type="PANTHER" id="PTHR45138:SF9">
    <property type="entry name" value="DIGUANYLATE CYCLASE DGCM-RELATED"/>
    <property type="match status" value="1"/>
</dbReference>